<dbReference type="SUPFAM" id="SSF159664">
    <property type="entry name" value="CobE/GbiG C-terminal domain-like"/>
    <property type="match status" value="1"/>
</dbReference>
<dbReference type="InterPro" id="IPR002750">
    <property type="entry name" value="CobE/GbiG_C"/>
</dbReference>
<evidence type="ECO:0000313" key="4">
    <source>
        <dbReference type="Proteomes" id="UP001596241"/>
    </source>
</evidence>
<name>A0ABW1FRJ7_9ACTN</name>
<sequence>MSVPGPAVYVGVGARRGVAADEVLALVRGALAEAGGTVAALATAEAKAAEPGLVGAARRLGVALHTFSARELSAVPVPGGGSAVARDAVGTPSVAEAAALLAAGPGAQLLVGKRKSAPSEGPSRATCAVAAATGHHGAARGRPSVIVVPSPSGPAPDRPRRRTAPKEIL</sequence>
<organism evidence="3 4">
    <name type="scientific">Streptomyces ramulosus</name>
    <dbReference type="NCBI Taxonomy" id="47762"/>
    <lineage>
        <taxon>Bacteria</taxon>
        <taxon>Bacillati</taxon>
        <taxon>Actinomycetota</taxon>
        <taxon>Actinomycetes</taxon>
        <taxon>Kitasatosporales</taxon>
        <taxon>Streptomycetaceae</taxon>
        <taxon>Streptomyces</taxon>
    </lineage>
</organism>
<dbReference type="EMBL" id="JBHSPW010000018">
    <property type="protein sequence ID" value="MFC5897046.1"/>
    <property type="molecule type" value="Genomic_DNA"/>
</dbReference>
<dbReference type="RefSeq" id="WP_345082741.1">
    <property type="nucleotide sequence ID" value="NZ_BAAAWG010000007.1"/>
</dbReference>
<dbReference type="InterPro" id="IPR036518">
    <property type="entry name" value="CobE/GbiG_C_sf"/>
</dbReference>
<feature type="domain" description="CobE/GbiG C-terminal" evidence="2">
    <location>
        <begin position="9"/>
        <end position="130"/>
    </location>
</feature>
<evidence type="ECO:0000256" key="1">
    <source>
        <dbReference type="SAM" id="MobiDB-lite"/>
    </source>
</evidence>
<dbReference type="InterPro" id="IPR052553">
    <property type="entry name" value="CbiG_hydrolase"/>
</dbReference>
<dbReference type="Gene3D" id="3.30.420.180">
    <property type="entry name" value="CobE/GbiG C-terminal domain"/>
    <property type="match status" value="1"/>
</dbReference>
<evidence type="ECO:0000313" key="3">
    <source>
        <dbReference type="EMBL" id="MFC5897046.1"/>
    </source>
</evidence>
<comment type="caution">
    <text evidence="3">The sequence shown here is derived from an EMBL/GenBank/DDBJ whole genome shotgun (WGS) entry which is preliminary data.</text>
</comment>
<dbReference type="PANTHER" id="PTHR37477:SF1">
    <property type="entry name" value="COBALT-PRECORRIN-5A HYDROLASE"/>
    <property type="match status" value="1"/>
</dbReference>
<proteinExistence type="predicted"/>
<evidence type="ECO:0000259" key="2">
    <source>
        <dbReference type="Pfam" id="PF01890"/>
    </source>
</evidence>
<reference evidence="4" key="1">
    <citation type="journal article" date="2019" name="Int. J. Syst. Evol. Microbiol.">
        <title>The Global Catalogue of Microorganisms (GCM) 10K type strain sequencing project: providing services to taxonomists for standard genome sequencing and annotation.</title>
        <authorList>
            <consortium name="The Broad Institute Genomics Platform"/>
            <consortium name="The Broad Institute Genome Sequencing Center for Infectious Disease"/>
            <person name="Wu L."/>
            <person name="Ma J."/>
        </authorList>
    </citation>
    <scope>NUCLEOTIDE SEQUENCE [LARGE SCALE GENOMIC DNA]</scope>
    <source>
        <strain evidence="4">CGMCC 1.15809</strain>
    </source>
</reference>
<gene>
    <name evidence="3" type="ORF">ACFP3M_30015</name>
</gene>
<protein>
    <submittedName>
        <fullName evidence="3">Cobalamin biosynthesis protein</fullName>
    </submittedName>
</protein>
<keyword evidence="4" id="KW-1185">Reference proteome</keyword>
<dbReference type="Proteomes" id="UP001596241">
    <property type="component" value="Unassembled WGS sequence"/>
</dbReference>
<accession>A0ABW1FRJ7</accession>
<feature type="region of interest" description="Disordered" evidence="1">
    <location>
        <begin position="113"/>
        <end position="169"/>
    </location>
</feature>
<feature type="compositionally biased region" description="Low complexity" evidence="1">
    <location>
        <begin position="124"/>
        <end position="150"/>
    </location>
</feature>
<dbReference type="Pfam" id="PF01890">
    <property type="entry name" value="CbiG_C"/>
    <property type="match status" value="1"/>
</dbReference>
<dbReference type="PANTHER" id="PTHR37477">
    <property type="entry name" value="COBALT-PRECORRIN-5A HYDROLASE"/>
    <property type="match status" value="1"/>
</dbReference>